<dbReference type="AlphaFoldDB" id="A0A316TRL6"/>
<sequence length="213" mass="23792">MRTHLRTLTLLTATMAAGATLLAGAGPAGADVTAPDFPGVTQITEVLPSYEDADRHIKDDHPIWVFRDDCQSYENGPSGKVRKWAYYQSHAEQESYPRVHVQEFAGVAAAKRAIRTIRRNIEGCYGTIREPRIDGVFIKRPADVPDLGDGRPVAWKMNDHWTQGRDGLERVYYSRRIWMREGETVIGIDLWGEVAQSRATAIALAELALETVD</sequence>
<evidence type="ECO:0000313" key="3">
    <source>
        <dbReference type="Proteomes" id="UP000245507"/>
    </source>
</evidence>
<reference evidence="2 3" key="1">
    <citation type="submission" date="2018-05" db="EMBL/GenBank/DDBJ databases">
        <title>Nocardioides silvaticus genome.</title>
        <authorList>
            <person name="Li C."/>
            <person name="Wang G."/>
        </authorList>
    </citation>
    <scope>NUCLEOTIDE SEQUENCE [LARGE SCALE GENOMIC DNA]</scope>
    <source>
        <strain evidence="2 3">CCTCC AB 2018079</strain>
    </source>
</reference>
<dbReference type="EMBL" id="QGDD01000006">
    <property type="protein sequence ID" value="PWN02256.1"/>
    <property type="molecule type" value="Genomic_DNA"/>
</dbReference>
<accession>A0A316TRL6</accession>
<feature type="signal peptide" evidence="1">
    <location>
        <begin position="1"/>
        <end position="30"/>
    </location>
</feature>
<feature type="chain" id="PRO_5016453363" description="PknH-like extracellular domain-containing protein" evidence="1">
    <location>
        <begin position="31"/>
        <end position="213"/>
    </location>
</feature>
<evidence type="ECO:0000256" key="1">
    <source>
        <dbReference type="SAM" id="SignalP"/>
    </source>
</evidence>
<keyword evidence="3" id="KW-1185">Reference proteome</keyword>
<gene>
    <name evidence="2" type="ORF">DJ010_14120</name>
</gene>
<keyword evidence="1" id="KW-0732">Signal</keyword>
<dbReference type="Proteomes" id="UP000245507">
    <property type="component" value="Unassembled WGS sequence"/>
</dbReference>
<name>A0A316TRL6_9ACTN</name>
<comment type="caution">
    <text evidence="2">The sequence shown here is derived from an EMBL/GenBank/DDBJ whole genome shotgun (WGS) entry which is preliminary data.</text>
</comment>
<protein>
    <recommendedName>
        <fullName evidence="4">PknH-like extracellular domain-containing protein</fullName>
    </recommendedName>
</protein>
<dbReference type="OrthoDB" id="9808944at2"/>
<evidence type="ECO:0000313" key="2">
    <source>
        <dbReference type="EMBL" id="PWN02256.1"/>
    </source>
</evidence>
<dbReference type="RefSeq" id="WP_109694846.1">
    <property type="nucleotide sequence ID" value="NZ_QGDD01000006.1"/>
</dbReference>
<organism evidence="2 3">
    <name type="scientific">Nocardioides silvaticus</name>
    <dbReference type="NCBI Taxonomy" id="2201891"/>
    <lineage>
        <taxon>Bacteria</taxon>
        <taxon>Bacillati</taxon>
        <taxon>Actinomycetota</taxon>
        <taxon>Actinomycetes</taxon>
        <taxon>Propionibacteriales</taxon>
        <taxon>Nocardioidaceae</taxon>
        <taxon>Nocardioides</taxon>
    </lineage>
</organism>
<proteinExistence type="predicted"/>
<evidence type="ECO:0008006" key="4">
    <source>
        <dbReference type="Google" id="ProtNLM"/>
    </source>
</evidence>